<proteinExistence type="predicted"/>
<feature type="region of interest" description="Disordered" evidence="1">
    <location>
        <begin position="302"/>
        <end position="331"/>
    </location>
</feature>
<reference evidence="2 3" key="1">
    <citation type="submission" date="2015-06" db="EMBL/GenBank/DDBJ databases">
        <title>Draft genome of the ant-associated black yeast Phialophora attae CBS 131958.</title>
        <authorList>
            <person name="Moreno L.F."/>
            <person name="Stielow B.J."/>
            <person name="de Hoog S."/>
            <person name="Vicente V.A."/>
            <person name="Weiss V.A."/>
            <person name="de Vries M."/>
            <person name="Cruz L.M."/>
            <person name="Souza E.M."/>
        </authorList>
    </citation>
    <scope>NUCLEOTIDE SEQUENCE [LARGE SCALE GENOMIC DNA]</scope>
    <source>
        <strain evidence="2 3">CBS 131958</strain>
    </source>
</reference>
<feature type="compositionally biased region" description="Low complexity" evidence="1">
    <location>
        <begin position="233"/>
        <end position="250"/>
    </location>
</feature>
<feature type="region of interest" description="Disordered" evidence="1">
    <location>
        <begin position="187"/>
        <end position="250"/>
    </location>
</feature>
<feature type="compositionally biased region" description="Polar residues" evidence="1">
    <location>
        <begin position="1"/>
        <end position="15"/>
    </location>
</feature>
<feature type="compositionally biased region" description="Basic and acidic residues" evidence="1">
    <location>
        <begin position="454"/>
        <end position="463"/>
    </location>
</feature>
<sequence>MIASDSYFTFQNPRATNRPKEYHSYQDLHILSCYYDKDKPDETSDSVTRQPQDHDVRPRTPSDDGTDSRSVSTIDTPVTPEEQIYRISTLQSDESGWLANETSVTQREKKFKARCFQVVQQAPTEKSKDGDVTVVRIAGPGKPKLVEISRPTSISTISTSHGKSMVERPQTPTQVKEVSAFSPWDTPFTHIDQETPASVTPARPRLHISVPNDNKHRFSTSSLVPAPLMPRASSGTPDSDRSSSTVFSSTQEKLAALSDPFGMSPQSQRTESVFNSSTATISTSAWPVPPRNVLRRLRHHNRSPAISHPSPNFDSPPLAQQEACCSGAVPPSASGTPTHRYLTGLSTRLSQVRHTLASITAAINAFPNNILRLDSAILSPLRNPHILDQTYTEALGKIFPRGRPVLLSALAAWLIIDLWFEKNIDAAPKEVRDEQLSAEDVLRSRLGEGFWNDGGREPYHTLDDADMSPQLHESSPHTGSSASPNTVLPALPTPRTLHFNAFSSTSASDLAWSRALHLNSPLKRIPTKARSLLGISHSTTQHGPFQDAQFLRAQEASLRKQEADLTKKLRMVRPAANVLTQKLVVALRGEWDEDVWMCLRVMVGVVEGSFGWSAPTTEESGCSAGDFRRGYSSGVAGPGPAVATQSDDVPYFSLQYFSSPGIAFVMKLAKYIPPVKQA</sequence>
<evidence type="ECO:0000313" key="2">
    <source>
        <dbReference type="EMBL" id="KPI44366.1"/>
    </source>
</evidence>
<dbReference type="AlphaFoldDB" id="A0A0N1HFY4"/>
<dbReference type="OrthoDB" id="4118857at2759"/>
<feature type="compositionally biased region" description="Basic and acidic residues" evidence="1">
    <location>
        <begin position="51"/>
        <end position="62"/>
    </location>
</feature>
<dbReference type="EMBL" id="LFJN01000003">
    <property type="protein sequence ID" value="KPI44366.1"/>
    <property type="molecule type" value="Genomic_DNA"/>
</dbReference>
<name>A0A0N1HFY4_9EURO</name>
<comment type="caution">
    <text evidence="2">The sequence shown here is derived from an EMBL/GenBank/DDBJ whole genome shotgun (WGS) entry which is preliminary data.</text>
</comment>
<dbReference type="RefSeq" id="XP_018004329.1">
    <property type="nucleotide sequence ID" value="XM_018148859.1"/>
</dbReference>
<feature type="region of interest" description="Disordered" evidence="1">
    <location>
        <begin position="39"/>
        <end position="80"/>
    </location>
</feature>
<feature type="region of interest" description="Disordered" evidence="1">
    <location>
        <begin position="1"/>
        <end position="22"/>
    </location>
</feature>
<evidence type="ECO:0000256" key="1">
    <source>
        <dbReference type="SAM" id="MobiDB-lite"/>
    </source>
</evidence>
<feature type="region of interest" description="Disordered" evidence="1">
    <location>
        <begin position="454"/>
        <end position="490"/>
    </location>
</feature>
<accession>A0A0N1HFY4</accession>
<feature type="compositionally biased region" description="Polar residues" evidence="1">
    <location>
        <begin position="471"/>
        <end position="486"/>
    </location>
</feature>
<gene>
    <name evidence="2" type="ORF">AB675_8415</name>
</gene>
<dbReference type="GeneID" id="28740739"/>
<organism evidence="2 3">
    <name type="scientific">Cyphellophora attinorum</name>
    <dbReference type="NCBI Taxonomy" id="1664694"/>
    <lineage>
        <taxon>Eukaryota</taxon>
        <taxon>Fungi</taxon>
        <taxon>Dikarya</taxon>
        <taxon>Ascomycota</taxon>
        <taxon>Pezizomycotina</taxon>
        <taxon>Eurotiomycetes</taxon>
        <taxon>Chaetothyriomycetidae</taxon>
        <taxon>Chaetothyriales</taxon>
        <taxon>Cyphellophoraceae</taxon>
        <taxon>Cyphellophora</taxon>
    </lineage>
</organism>
<keyword evidence="3" id="KW-1185">Reference proteome</keyword>
<protein>
    <submittedName>
        <fullName evidence="2">Uncharacterized protein</fullName>
    </submittedName>
</protein>
<dbReference type="Proteomes" id="UP000038010">
    <property type="component" value="Unassembled WGS sequence"/>
</dbReference>
<evidence type="ECO:0000313" key="3">
    <source>
        <dbReference type="Proteomes" id="UP000038010"/>
    </source>
</evidence>
<dbReference type="VEuPathDB" id="FungiDB:AB675_8415"/>